<keyword evidence="2" id="KW-0805">Transcription regulation</keyword>
<feature type="domain" description="RNA polymerase sigma-70 region 4" evidence="7">
    <location>
        <begin position="118"/>
        <end position="167"/>
    </location>
</feature>
<comment type="similarity">
    <text evidence="1">Belongs to the sigma-70 factor family. ECF subfamily.</text>
</comment>
<dbReference type="InterPro" id="IPR036388">
    <property type="entry name" value="WH-like_DNA-bd_sf"/>
</dbReference>
<dbReference type="InterPro" id="IPR007627">
    <property type="entry name" value="RNA_pol_sigma70_r2"/>
</dbReference>
<evidence type="ECO:0000256" key="1">
    <source>
        <dbReference type="ARBA" id="ARBA00010641"/>
    </source>
</evidence>
<evidence type="ECO:0000256" key="5">
    <source>
        <dbReference type="ARBA" id="ARBA00023163"/>
    </source>
</evidence>
<keyword evidence="3" id="KW-0731">Sigma factor</keyword>
<dbReference type="SUPFAM" id="SSF88946">
    <property type="entry name" value="Sigma2 domain of RNA polymerase sigma factors"/>
    <property type="match status" value="1"/>
</dbReference>
<organism evidence="8 9">
    <name type="scientific">Lentzea tibetensis</name>
    <dbReference type="NCBI Taxonomy" id="2591470"/>
    <lineage>
        <taxon>Bacteria</taxon>
        <taxon>Bacillati</taxon>
        <taxon>Actinomycetota</taxon>
        <taxon>Actinomycetes</taxon>
        <taxon>Pseudonocardiales</taxon>
        <taxon>Pseudonocardiaceae</taxon>
        <taxon>Lentzea</taxon>
    </lineage>
</organism>
<dbReference type="EMBL" id="VOBR01000001">
    <property type="protein sequence ID" value="TWP54295.1"/>
    <property type="molecule type" value="Genomic_DNA"/>
</dbReference>
<sequence>MSGLDVRPPDTFIQALYEEHGRVLLNYARRATGDRCFAEDVVQETLLRAWRHPESFEEGRGSARGWLLTVARNVIIDHARFRSVRPVEVAEVAGSVATTPVQRDHAQGVVDSVVLHRALGELSADHRRVLTELYFLGRSDSEAAAALGLPVGTVKSRSHYALGLLRKWFGC</sequence>
<dbReference type="Proteomes" id="UP000316639">
    <property type="component" value="Unassembled WGS sequence"/>
</dbReference>
<dbReference type="InterPro" id="IPR013325">
    <property type="entry name" value="RNA_pol_sigma_r2"/>
</dbReference>
<dbReference type="CDD" id="cd06171">
    <property type="entry name" value="Sigma70_r4"/>
    <property type="match status" value="1"/>
</dbReference>
<protein>
    <submittedName>
        <fullName evidence="8">Sigma-70 family RNA polymerase sigma factor</fullName>
    </submittedName>
</protein>
<dbReference type="GO" id="GO:0016987">
    <property type="term" value="F:sigma factor activity"/>
    <property type="evidence" value="ECO:0007669"/>
    <property type="project" value="UniProtKB-KW"/>
</dbReference>
<evidence type="ECO:0000313" key="9">
    <source>
        <dbReference type="Proteomes" id="UP000316639"/>
    </source>
</evidence>
<evidence type="ECO:0000313" key="8">
    <source>
        <dbReference type="EMBL" id="TWP54295.1"/>
    </source>
</evidence>
<dbReference type="Gene3D" id="1.10.10.10">
    <property type="entry name" value="Winged helix-like DNA-binding domain superfamily/Winged helix DNA-binding domain"/>
    <property type="match status" value="1"/>
</dbReference>
<evidence type="ECO:0000256" key="4">
    <source>
        <dbReference type="ARBA" id="ARBA00023125"/>
    </source>
</evidence>
<dbReference type="AlphaFoldDB" id="A0A563F2W4"/>
<evidence type="ECO:0000259" key="6">
    <source>
        <dbReference type="Pfam" id="PF04542"/>
    </source>
</evidence>
<gene>
    <name evidence="8" type="ORF">FKR81_01690</name>
</gene>
<reference evidence="8 9" key="1">
    <citation type="submission" date="2019-07" db="EMBL/GenBank/DDBJ databases">
        <title>Lentzea xizangensis sp. nov., isolated from Qinghai-Tibetan Plateau Soils.</title>
        <authorList>
            <person name="Huang J."/>
        </authorList>
    </citation>
    <scope>NUCLEOTIDE SEQUENCE [LARGE SCALE GENOMIC DNA]</scope>
    <source>
        <strain evidence="8 9">FXJ1.1311</strain>
    </source>
</reference>
<dbReference type="InterPro" id="IPR039425">
    <property type="entry name" value="RNA_pol_sigma-70-like"/>
</dbReference>
<dbReference type="GO" id="GO:0003677">
    <property type="term" value="F:DNA binding"/>
    <property type="evidence" value="ECO:0007669"/>
    <property type="project" value="UniProtKB-KW"/>
</dbReference>
<name>A0A563F2W4_9PSEU</name>
<dbReference type="InterPro" id="IPR013324">
    <property type="entry name" value="RNA_pol_sigma_r3/r4-like"/>
</dbReference>
<dbReference type="InterPro" id="IPR007630">
    <property type="entry name" value="RNA_pol_sigma70_r4"/>
</dbReference>
<dbReference type="Pfam" id="PF04545">
    <property type="entry name" value="Sigma70_r4"/>
    <property type="match status" value="1"/>
</dbReference>
<dbReference type="GO" id="GO:0006352">
    <property type="term" value="P:DNA-templated transcription initiation"/>
    <property type="evidence" value="ECO:0007669"/>
    <property type="project" value="InterPro"/>
</dbReference>
<accession>A0A563F2W4</accession>
<dbReference type="Gene3D" id="1.10.1740.10">
    <property type="match status" value="1"/>
</dbReference>
<dbReference type="OrthoDB" id="9811152at2"/>
<dbReference type="NCBIfam" id="TIGR02937">
    <property type="entry name" value="sigma70-ECF"/>
    <property type="match status" value="1"/>
</dbReference>
<comment type="caution">
    <text evidence="8">The sequence shown here is derived from an EMBL/GenBank/DDBJ whole genome shotgun (WGS) entry which is preliminary data.</text>
</comment>
<dbReference type="Pfam" id="PF04542">
    <property type="entry name" value="Sigma70_r2"/>
    <property type="match status" value="1"/>
</dbReference>
<keyword evidence="4" id="KW-0238">DNA-binding</keyword>
<keyword evidence="9" id="KW-1185">Reference proteome</keyword>
<dbReference type="SUPFAM" id="SSF88659">
    <property type="entry name" value="Sigma3 and sigma4 domains of RNA polymerase sigma factors"/>
    <property type="match status" value="1"/>
</dbReference>
<evidence type="ECO:0000256" key="2">
    <source>
        <dbReference type="ARBA" id="ARBA00023015"/>
    </source>
</evidence>
<dbReference type="PANTHER" id="PTHR43133:SF52">
    <property type="entry name" value="ECF RNA POLYMERASE SIGMA FACTOR SIGL"/>
    <property type="match status" value="1"/>
</dbReference>
<evidence type="ECO:0000259" key="7">
    <source>
        <dbReference type="Pfam" id="PF04545"/>
    </source>
</evidence>
<evidence type="ECO:0000256" key="3">
    <source>
        <dbReference type="ARBA" id="ARBA00023082"/>
    </source>
</evidence>
<dbReference type="RefSeq" id="WP_146349078.1">
    <property type="nucleotide sequence ID" value="NZ_VOBR01000001.1"/>
</dbReference>
<keyword evidence="5" id="KW-0804">Transcription</keyword>
<dbReference type="PANTHER" id="PTHR43133">
    <property type="entry name" value="RNA POLYMERASE ECF-TYPE SIGMA FACTO"/>
    <property type="match status" value="1"/>
</dbReference>
<dbReference type="InterPro" id="IPR014284">
    <property type="entry name" value="RNA_pol_sigma-70_dom"/>
</dbReference>
<feature type="domain" description="RNA polymerase sigma-70 region 2" evidence="6">
    <location>
        <begin position="16"/>
        <end position="81"/>
    </location>
</feature>
<proteinExistence type="inferred from homology"/>